<protein>
    <submittedName>
        <fullName evidence="1">Uncharacterized protein</fullName>
    </submittedName>
</protein>
<keyword evidence="2" id="KW-1185">Reference proteome</keyword>
<proteinExistence type="predicted"/>
<accession>A0A195CQJ5</accession>
<dbReference type="EMBL" id="KQ977444">
    <property type="protein sequence ID" value="KYN02747.1"/>
    <property type="molecule type" value="Genomic_DNA"/>
</dbReference>
<evidence type="ECO:0000313" key="2">
    <source>
        <dbReference type="Proteomes" id="UP000078542"/>
    </source>
</evidence>
<feature type="non-terminal residue" evidence="1">
    <location>
        <position position="1"/>
    </location>
</feature>
<sequence>KNQKPIEEIHLIAIVVVIPVATIRKEIKLESVPVVAIGLKGQKNPRNTKEEIGNDKKIKYQDLLNLSIEESLKNINLDHLVDGNVCNIKIATCITCKYFKFSTDLYNFVCISLFK</sequence>
<evidence type="ECO:0000313" key="1">
    <source>
        <dbReference type="EMBL" id="KYN02747.1"/>
    </source>
</evidence>
<dbReference type="AlphaFoldDB" id="A0A195CQJ5"/>
<organism evidence="1 2">
    <name type="scientific">Cyphomyrmex costatus</name>
    <dbReference type="NCBI Taxonomy" id="456900"/>
    <lineage>
        <taxon>Eukaryota</taxon>
        <taxon>Metazoa</taxon>
        <taxon>Ecdysozoa</taxon>
        <taxon>Arthropoda</taxon>
        <taxon>Hexapoda</taxon>
        <taxon>Insecta</taxon>
        <taxon>Pterygota</taxon>
        <taxon>Neoptera</taxon>
        <taxon>Endopterygota</taxon>
        <taxon>Hymenoptera</taxon>
        <taxon>Apocrita</taxon>
        <taxon>Aculeata</taxon>
        <taxon>Formicoidea</taxon>
        <taxon>Formicidae</taxon>
        <taxon>Myrmicinae</taxon>
        <taxon>Cyphomyrmex</taxon>
    </lineage>
</organism>
<dbReference type="Proteomes" id="UP000078542">
    <property type="component" value="Unassembled WGS sequence"/>
</dbReference>
<name>A0A195CQJ5_9HYME</name>
<reference evidence="1 2" key="1">
    <citation type="submission" date="2016-03" db="EMBL/GenBank/DDBJ databases">
        <title>Cyphomyrmex costatus WGS genome.</title>
        <authorList>
            <person name="Nygaard S."/>
            <person name="Hu H."/>
            <person name="Boomsma J."/>
            <person name="Zhang G."/>
        </authorList>
    </citation>
    <scope>NUCLEOTIDE SEQUENCE [LARGE SCALE GENOMIC DNA]</scope>
    <source>
        <strain evidence="1">MS0001</strain>
        <tissue evidence="1">Whole body</tissue>
    </source>
</reference>
<gene>
    <name evidence="1" type="ORF">ALC62_06547</name>
</gene>